<proteinExistence type="predicted"/>
<dbReference type="AlphaFoldDB" id="A0A923I9M4"/>
<evidence type="ECO:0000313" key="2">
    <source>
        <dbReference type="EMBL" id="MBC3936103.1"/>
    </source>
</evidence>
<sequence length="199" mass="20777">MLLLQPTTTAYDDRRLTAPATVSLSVSEAKSADSPASQTNKTSDSKNQPAKSSTASSQLALSEEAKALINQLKATNSEVRAHEFAHLAASGGLATGGPSFVYQKGPDGQRYAVGGEVNIDTSAGSTPQETIQRARTIQAAALAPAEPSGQDFAVAAKARNMEQQAMAALQLQRSAEMQEAYKTQAQSGVQVKNGVDIQV</sequence>
<accession>A0A923I9M4</accession>
<reference evidence="2" key="1">
    <citation type="submission" date="2020-08" db="EMBL/GenBank/DDBJ databases">
        <title>Novel species isolated from subtropical streams in China.</title>
        <authorList>
            <person name="Lu H."/>
        </authorList>
    </citation>
    <scope>NUCLEOTIDE SEQUENCE</scope>
    <source>
        <strain evidence="2">CY7W</strain>
    </source>
</reference>
<feature type="compositionally biased region" description="Polar residues" evidence="1">
    <location>
        <begin position="1"/>
        <end position="10"/>
    </location>
</feature>
<feature type="region of interest" description="Disordered" evidence="1">
    <location>
        <begin position="1"/>
        <end position="59"/>
    </location>
</feature>
<gene>
    <name evidence="2" type="ORF">H8K47_12080</name>
</gene>
<evidence type="ECO:0000313" key="3">
    <source>
        <dbReference type="Proteomes" id="UP000612361"/>
    </source>
</evidence>
<organism evidence="2 3">
    <name type="scientific">Undibacterium rugosum</name>
    <dbReference type="NCBI Taxonomy" id="2762291"/>
    <lineage>
        <taxon>Bacteria</taxon>
        <taxon>Pseudomonadati</taxon>
        <taxon>Pseudomonadota</taxon>
        <taxon>Betaproteobacteria</taxon>
        <taxon>Burkholderiales</taxon>
        <taxon>Oxalobacteraceae</taxon>
        <taxon>Undibacterium</taxon>
    </lineage>
</organism>
<keyword evidence="3" id="KW-1185">Reference proteome</keyword>
<dbReference type="Pfam" id="PF12118">
    <property type="entry name" value="SprA-related"/>
    <property type="match status" value="1"/>
</dbReference>
<feature type="compositionally biased region" description="Polar residues" evidence="1">
    <location>
        <begin position="20"/>
        <end position="59"/>
    </location>
</feature>
<name>A0A923I9M4_9BURK</name>
<dbReference type="EMBL" id="JACOGG010000012">
    <property type="protein sequence ID" value="MBC3936103.1"/>
    <property type="molecule type" value="Genomic_DNA"/>
</dbReference>
<comment type="caution">
    <text evidence="2">The sequence shown here is derived from an EMBL/GenBank/DDBJ whole genome shotgun (WGS) entry which is preliminary data.</text>
</comment>
<protein>
    <submittedName>
        <fullName evidence="2">Catalase</fullName>
    </submittedName>
</protein>
<dbReference type="Proteomes" id="UP000612361">
    <property type="component" value="Unassembled WGS sequence"/>
</dbReference>
<dbReference type="InterPro" id="IPR021973">
    <property type="entry name" value="SprA-related"/>
</dbReference>
<evidence type="ECO:0000256" key="1">
    <source>
        <dbReference type="SAM" id="MobiDB-lite"/>
    </source>
</evidence>